<dbReference type="Proteomes" id="UP001085076">
    <property type="component" value="Miscellaneous, Linkage group lg05"/>
</dbReference>
<organism evidence="2 3">
    <name type="scientific">Dioscorea zingiberensis</name>
    <dbReference type="NCBI Taxonomy" id="325984"/>
    <lineage>
        <taxon>Eukaryota</taxon>
        <taxon>Viridiplantae</taxon>
        <taxon>Streptophyta</taxon>
        <taxon>Embryophyta</taxon>
        <taxon>Tracheophyta</taxon>
        <taxon>Spermatophyta</taxon>
        <taxon>Magnoliopsida</taxon>
        <taxon>Liliopsida</taxon>
        <taxon>Dioscoreales</taxon>
        <taxon>Dioscoreaceae</taxon>
        <taxon>Dioscorea</taxon>
    </lineage>
</organism>
<dbReference type="AlphaFoldDB" id="A0A9D5CD66"/>
<evidence type="ECO:0000256" key="1">
    <source>
        <dbReference type="SAM" id="MobiDB-lite"/>
    </source>
</evidence>
<evidence type="ECO:0000313" key="3">
    <source>
        <dbReference type="Proteomes" id="UP001085076"/>
    </source>
</evidence>
<protein>
    <submittedName>
        <fullName evidence="2">Uncharacterized protein</fullName>
    </submittedName>
</protein>
<reference evidence="2" key="2">
    <citation type="journal article" date="2022" name="Hortic Res">
        <title>The genome of Dioscorea zingiberensis sheds light on the biosynthesis, origin and evolution of the medicinally important diosgenin saponins.</title>
        <authorList>
            <person name="Li Y."/>
            <person name="Tan C."/>
            <person name="Li Z."/>
            <person name="Guo J."/>
            <person name="Li S."/>
            <person name="Chen X."/>
            <person name="Wang C."/>
            <person name="Dai X."/>
            <person name="Yang H."/>
            <person name="Song W."/>
            <person name="Hou L."/>
            <person name="Xu J."/>
            <person name="Tong Z."/>
            <person name="Xu A."/>
            <person name="Yuan X."/>
            <person name="Wang W."/>
            <person name="Yang Q."/>
            <person name="Chen L."/>
            <person name="Sun Z."/>
            <person name="Wang K."/>
            <person name="Pan B."/>
            <person name="Chen J."/>
            <person name="Bao Y."/>
            <person name="Liu F."/>
            <person name="Qi X."/>
            <person name="Gang D.R."/>
            <person name="Wen J."/>
            <person name="Li J."/>
        </authorList>
    </citation>
    <scope>NUCLEOTIDE SEQUENCE</scope>
    <source>
        <strain evidence="2">Dzin_1.0</strain>
    </source>
</reference>
<evidence type="ECO:0000313" key="2">
    <source>
        <dbReference type="EMBL" id="KAJ0970565.1"/>
    </source>
</evidence>
<keyword evidence="3" id="KW-1185">Reference proteome</keyword>
<proteinExistence type="predicted"/>
<feature type="region of interest" description="Disordered" evidence="1">
    <location>
        <begin position="1"/>
        <end position="32"/>
    </location>
</feature>
<comment type="caution">
    <text evidence="2">The sequence shown here is derived from an EMBL/GenBank/DDBJ whole genome shotgun (WGS) entry which is preliminary data.</text>
</comment>
<gene>
    <name evidence="2" type="ORF">J5N97_018524</name>
</gene>
<sequence length="154" mass="17502">MLTSLDEGGDLLLPRPRECTESHPDDQRGYSEKDIRHHFALVHAVTGALEENDRLQLMDQAAAHGHVIDDGMEVEYIAADNRHGNLQITSGEEGKEAMLGNIEHRARRIWPWDGYWSLRRRRGAVYGTGPGVNRKFSILTFNYMHALEDICMFG</sequence>
<accession>A0A9D5CD66</accession>
<reference evidence="2" key="1">
    <citation type="submission" date="2021-03" db="EMBL/GenBank/DDBJ databases">
        <authorList>
            <person name="Li Z."/>
            <person name="Yang C."/>
        </authorList>
    </citation>
    <scope>NUCLEOTIDE SEQUENCE</scope>
    <source>
        <strain evidence="2">Dzin_1.0</strain>
        <tissue evidence="2">Leaf</tissue>
    </source>
</reference>
<name>A0A9D5CD66_9LILI</name>
<feature type="compositionally biased region" description="Basic and acidic residues" evidence="1">
    <location>
        <begin position="15"/>
        <end position="32"/>
    </location>
</feature>
<dbReference type="EMBL" id="JAGGNH010000005">
    <property type="protein sequence ID" value="KAJ0970565.1"/>
    <property type="molecule type" value="Genomic_DNA"/>
</dbReference>